<proteinExistence type="predicted"/>
<dbReference type="Proteomes" id="UP000181898">
    <property type="component" value="Chromosome"/>
</dbReference>
<dbReference type="EMBL" id="CP018155">
    <property type="protein sequence ID" value="APG66321.1"/>
    <property type="molecule type" value="Genomic_DNA"/>
</dbReference>
<reference evidence="1 2" key="1">
    <citation type="submission" date="2016-11" db="EMBL/GenBank/DDBJ databases">
        <title>Tenacibaculum sp. LPB0136, isolated from marine environment.</title>
        <authorList>
            <person name="Kim E."/>
            <person name="Yi H."/>
        </authorList>
    </citation>
    <scope>NUCLEOTIDE SEQUENCE [LARGE SCALE GENOMIC DNA]</scope>
    <source>
        <strain evidence="1 2">LPB0136</strain>
    </source>
</reference>
<dbReference type="AlphaFoldDB" id="A0A1L3JMG9"/>
<dbReference type="OrthoDB" id="9894801at2"/>
<dbReference type="KEGG" id="ten:LPB136_13475"/>
<keyword evidence="2" id="KW-1185">Reference proteome</keyword>
<accession>A0A1L3JMG9</accession>
<evidence type="ECO:0000313" key="1">
    <source>
        <dbReference type="EMBL" id="APG66321.1"/>
    </source>
</evidence>
<evidence type="ECO:0000313" key="2">
    <source>
        <dbReference type="Proteomes" id="UP000181898"/>
    </source>
</evidence>
<dbReference type="RefSeq" id="WP_072556835.1">
    <property type="nucleotide sequence ID" value="NZ_CP018155.1"/>
</dbReference>
<gene>
    <name evidence="1" type="ORF">LPB136_13475</name>
</gene>
<sequence length="280" mass="33536">MNYGEKFVQIYNENIERIIKTAITEFKDYYETNNSFKKAERRVAEPLISEIRSFQEKVGFNCDIFQTSHEYLQHQRANYNYDITISIVNDEIKKEVFDKNKENCEITSYSDYIVYFAKRESIRDYFNYIFNNRDEINKKFKSKKMDEAFLFISNKREIHAFKGFDKKEKLKKESSFGLTQNEKMILLHVLLHKMNNSGLYNLSREYFRVLALCSECLVESDLYNVGTNYTKFNYFNIGIDQSTKTSREKAKFIDEIQNKIIRLKNIPHFKKALNNYKNSL</sequence>
<name>A0A1L3JMG9_9FLAO</name>
<dbReference type="STRING" id="1850252.LPB136_13475"/>
<protein>
    <submittedName>
        <fullName evidence="1">Uncharacterized protein</fullName>
    </submittedName>
</protein>
<organism evidence="1 2">
    <name type="scientific">Tenacibaculum todarodis</name>
    <dbReference type="NCBI Taxonomy" id="1850252"/>
    <lineage>
        <taxon>Bacteria</taxon>
        <taxon>Pseudomonadati</taxon>
        <taxon>Bacteroidota</taxon>
        <taxon>Flavobacteriia</taxon>
        <taxon>Flavobacteriales</taxon>
        <taxon>Flavobacteriaceae</taxon>
        <taxon>Tenacibaculum</taxon>
    </lineage>
</organism>